<name>A0A173LKQ7_9ACTN</name>
<dbReference type="Proteomes" id="UP000186104">
    <property type="component" value="Chromosome"/>
</dbReference>
<evidence type="ECO:0000313" key="2">
    <source>
        <dbReference type="Proteomes" id="UP000186104"/>
    </source>
</evidence>
<dbReference type="KEGG" id="dtm:BJL86_0497"/>
<dbReference type="EMBL" id="CP015961">
    <property type="protein sequence ID" value="ANI91302.1"/>
    <property type="molecule type" value="Genomic_DNA"/>
</dbReference>
<dbReference type="InterPro" id="IPR036390">
    <property type="entry name" value="WH_DNA-bd_sf"/>
</dbReference>
<dbReference type="SUPFAM" id="SSF46785">
    <property type="entry name" value="Winged helix' DNA-binding domain"/>
    <property type="match status" value="1"/>
</dbReference>
<sequence length="143" mass="15998">MQPPLKQPIGFWTARAAEAIGHRTRSALNDVGVPQPEWWVLHQLSLDEAGVSEEKIVATVGPNESDAVIHEAIDSLLDKGWIRSASGTLRWTVAGREKFRAAAEVQQQLEVERRRGISDDEFITAITVMQRTIDNVGGYAWHW</sequence>
<dbReference type="STRING" id="499555.BJL86_0497"/>
<reference evidence="1 2" key="1">
    <citation type="submission" date="2016-06" db="EMBL/GenBank/DDBJ databases">
        <title>Complete genome sequence of a saline-alkali tolerant type strain Dietzia timorensis ID05-A0528T.</title>
        <authorList>
            <person name="Wu X."/>
        </authorList>
    </citation>
    <scope>NUCLEOTIDE SEQUENCE [LARGE SCALE GENOMIC DNA]</scope>
    <source>
        <strain evidence="1 2">ID05-A0528</strain>
    </source>
</reference>
<dbReference type="InterPro" id="IPR036388">
    <property type="entry name" value="WH-like_DNA-bd_sf"/>
</dbReference>
<evidence type="ECO:0000313" key="1">
    <source>
        <dbReference type="EMBL" id="ANI91302.1"/>
    </source>
</evidence>
<protein>
    <recommendedName>
        <fullName evidence="3">HTH marR-type domain-containing protein</fullName>
    </recommendedName>
</protein>
<dbReference type="AlphaFoldDB" id="A0A173LKQ7"/>
<evidence type="ECO:0008006" key="3">
    <source>
        <dbReference type="Google" id="ProtNLM"/>
    </source>
</evidence>
<accession>A0A173LKQ7</accession>
<dbReference type="Gene3D" id="1.10.10.10">
    <property type="entry name" value="Winged helix-like DNA-binding domain superfamily/Winged helix DNA-binding domain"/>
    <property type="match status" value="1"/>
</dbReference>
<organism evidence="1 2">
    <name type="scientific">Dietzia timorensis</name>
    <dbReference type="NCBI Taxonomy" id="499555"/>
    <lineage>
        <taxon>Bacteria</taxon>
        <taxon>Bacillati</taxon>
        <taxon>Actinomycetota</taxon>
        <taxon>Actinomycetes</taxon>
        <taxon>Mycobacteriales</taxon>
        <taxon>Dietziaceae</taxon>
        <taxon>Dietzia</taxon>
    </lineage>
</organism>
<gene>
    <name evidence="1" type="ORF">BJL86_0497</name>
</gene>
<proteinExistence type="predicted"/>
<keyword evidence="2" id="KW-1185">Reference proteome</keyword>